<dbReference type="Proteomes" id="UP000542125">
    <property type="component" value="Unassembled WGS sequence"/>
</dbReference>
<keyword evidence="1" id="KW-0472">Membrane</keyword>
<feature type="transmembrane region" description="Helical" evidence="1">
    <location>
        <begin position="113"/>
        <end position="137"/>
    </location>
</feature>
<feature type="transmembrane region" description="Helical" evidence="1">
    <location>
        <begin position="224"/>
        <end position="246"/>
    </location>
</feature>
<evidence type="ECO:0000313" key="3">
    <source>
        <dbReference type="Proteomes" id="UP000542125"/>
    </source>
</evidence>
<feature type="transmembrane region" description="Helical" evidence="1">
    <location>
        <begin position="158"/>
        <end position="180"/>
    </location>
</feature>
<keyword evidence="1" id="KW-1133">Transmembrane helix</keyword>
<protein>
    <recommendedName>
        <fullName evidence="4">Oligosaccharide repeat unit polymerase</fullName>
    </recommendedName>
</protein>
<dbReference type="EMBL" id="JACBYR010000001">
    <property type="protein sequence ID" value="NYE82155.1"/>
    <property type="molecule type" value="Genomic_DNA"/>
</dbReference>
<proteinExistence type="predicted"/>
<sequence length="437" mass="48401">MLFYSIILVIGLSIQIVGAYTIWFSRTNIVTHVSAGFIVIGYLIPGLFTNYYAGFSQESLDIYVWTSFVGAIAYLLGLQASRFYSVRKGWIKRKIAILQTRNFERNAAKQLKILLVLAIGLLVLGYVIMGFVPMFAADPLSAKQFKGEYRDSYLRAAWFFRSGLMIAIFVMPIAAVYSFVTKKRWFLFASVLLGLLIMVSLAKGAAANWLILAGGVLAARKLRWFLIYFVFVIGLNLAGSIFNYMLSVLTGLQLFSTSEGGQSFADMVAAGAPDMVDQLNLLEAFISHGSPWTYGRTFIGGLVPFSYEWNPSVWTLNQLNDGADVTEIVSGGLRLPISLWGYVSFGWIGVVMVPALSGFLLGCFMRIAKSLINGTNDTFVLAVVTVVLSYALIPISAFYALSLYFIPAVFISIFLVQRKRFVIMPGKYLSNLAATKR</sequence>
<reference evidence="2 3" key="1">
    <citation type="submission" date="2020-07" db="EMBL/GenBank/DDBJ databases">
        <title>Genomic Encyclopedia of Type Strains, Phase IV (KMG-V): Genome sequencing to study the core and pangenomes of soil and plant-associated prokaryotes.</title>
        <authorList>
            <person name="Whitman W."/>
        </authorList>
    </citation>
    <scope>NUCLEOTIDE SEQUENCE [LARGE SCALE GENOMIC DNA]</scope>
    <source>
        <strain evidence="2 3">SAS40</strain>
    </source>
</reference>
<keyword evidence="1" id="KW-0812">Transmembrane</keyword>
<feature type="transmembrane region" description="Helical" evidence="1">
    <location>
        <begin position="376"/>
        <end position="393"/>
    </location>
</feature>
<feature type="transmembrane region" description="Helical" evidence="1">
    <location>
        <begin position="60"/>
        <end position="80"/>
    </location>
</feature>
<feature type="transmembrane region" description="Helical" evidence="1">
    <location>
        <begin position="339"/>
        <end position="364"/>
    </location>
</feature>
<dbReference type="RefSeq" id="WP_179584740.1">
    <property type="nucleotide sequence ID" value="NZ_JACBYR010000001.1"/>
</dbReference>
<organism evidence="2 3">
    <name type="scientific">Pigmentiphaga litoralis</name>
    <dbReference type="NCBI Taxonomy" id="516702"/>
    <lineage>
        <taxon>Bacteria</taxon>
        <taxon>Pseudomonadati</taxon>
        <taxon>Pseudomonadota</taxon>
        <taxon>Betaproteobacteria</taxon>
        <taxon>Burkholderiales</taxon>
        <taxon>Alcaligenaceae</taxon>
        <taxon>Pigmentiphaga</taxon>
    </lineage>
</organism>
<evidence type="ECO:0000313" key="2">
    <source>
        <dbReference type="EMBL" id="NYE82155.1"/>
    </source>
</evidence>
<feature type="transmembrane region" description="Helical" evidence="1">
    <location>
        <begin position="29"/>
        <end position="48"/>
    </location>
</feature>
<dbReference type="AlphaFoldDB" id="A0A7Y9LME6"/>
<evidence type="ECO:0000256" key="1">
    <source>
        <dbReference type="SAM" id="Phobius"/>
    </source>
</evidence>
<feature type="transmembrane region" description="Helical" evidence="1">
    <location>
        <begin position="186"/>
        <end position="212"/>
    </location>
</feature>
<evidence type="ECO:0008006" key="4">
    <source>
        <dbReference type="Google" id="ProtNLM"/>
    </source>
</evidence>
<comment type="caution">
    <text evidence="2">The sequence shown here is derived from an EMBL/GenBank/DDBJ whole genome shotgun (WGS) entry which is preliminary data.</text>
</comment>
<accession>A0A7Y9LME6</accession>
<keyword evidence="3" id="KW-1185">Reference proteome</keyword>
<gene>
    <name evidence="2" type="ORF">FHW18_001426</name>
</gene>
<name>A0A7Y9LME6_9BURK</name>